<evidence type="ECO:0000313" key="2">
    <source>
        <dbReference type="EMBL" id="KIL51970.1"/>
    </source>
</evidence>
<dbReference type="STRING" id="889306.KP78_03400"/>
<comment type="caution">
    <text evidence="2">The sequence shown here is derived from an EMBL/GenBank/DDBJ whole genome shotgun (WGS) entry which is preliminary data.</text>
</comment>
<protein>
    <submittedName>
        <fullName evidence="2">Uncharacterized protein</fullName>
    </submittedName>
</protein>
<evidence type="ECO:0000256" key="1">
    <source>
        <dbReference type="SAM" id="Phobius"/>
    </source>
</evidence>
<keyword evidence="3" id="KW-1185">Reference proteome</keyword>
<keyword evidence="1" id="KW-0812">Transmembrane</keyword>
<dbReference type="PATRIC" id="fig|889306.3.peg.342"/>
<proteinExistence type="predicted"/>
<evidence type="ECO:0000313" key="3">
    <source>
        <dbReference type="Proteomes" id="UP000031938"/>
    </source>
</evidence>
<accession>A0A0C2RNY3</accession>
<feature type="transmembrane region" description="Helical" evidence="1">
    <location>
        <begin position="6"/>
        <end position="24"/>
    </location>
</feature>
<dbReference type="EMBL" id="JXRP01000006">
    <property type="protein sequence ID" value="KIL51970.1"/>
    <property type="molecule type" value="Genomic_DNA"/>
</dbReference>
<dbReference type="AlphaFoldDB" id="A0A0C2RNY3"/>
<name>A0A0C2RNY3_9BACL</name>
<dbReference type="Proteomes" id="UP000031938">
    <property type="component" value="Unassembled WGS sequence"/>
</dbReference>
<organism evidence="2 3">
    <name type="scientific">Jeotgalibacillus soli</name>
    <dbReference type="NCBI Taxonomy" id="889306"/>
    <lineage>
        <taxon>Bacteria</taxon>
        <taxon>Bacillati</taxon>
        <taxon>Bacillota</taxon>
        <taxon>Bacilli</taxon>
        <taxon>Bacillales</taxon>
        <taxon>Caryophanaceae</taxon>
        <taxon>Jeotgalibacillus</taxon>
    </lineage>
</organism>
<dbReference type="OrthoDB" id="2939251at2"/>
<reference evidence="2 3" key="1">
    <citation type="submission" date="2015-01" db="EMBL/GenBank/DDBJ databases">
        <title>Genome sequencing of Jeotgalibacillus soli.</title>
        <authorList>
            <person name="Goh K.M."/>
            <person name="Chan K.-G."/>
            <person name="Yaakop A.S."/>
            <person name="Ee R."/>
            <person name="Gan H.M."/>
            <person name="Chan C.S."/>
        </authorList>
    </citation>
    <scope>NUCLEOTIDE SEQUENCE [LARGE SCALE GENOMIC DNA]</scope>
    <source>
        <strain evidence="2 3">P9</strain>
    </source>
</reference>
<sequence>MHHKKIAAIAIIHIFTLVLILSFLNHQAINTAVNNCEQTDGNPLVKKDFLAFNWTFHCEK</sequence>
<keyword evidence="1" id="KW-0472">Membrane</keyword>
<dbReference type="RefSeq" id="WP_041085727.1">
    <property type="nucleotide sequence ID" value="NZ_JXRP01000006.1"/>
</dbReference>
<keyword evidence="1" id="KW-1133">Transmembrane helix</keyword>
<gene>
    <name evidence="2" type="ORF">KP78_03400</name>
</gene>